<dbReference type="AlphaFoldDB" id="A0A2N5CGL5"/>
<dbReference type="GO" id="GO:0017111">
    <property type="term" value="F:ribonucleoside triphosphate phosphatase activity"/>
    <property type="evidence" value="ECO:0007669"/>
    <property type="project" value="InterPro"/>
</dbReference>
<dbReference type="GO" id="GO:0017110">
    <property type="term" value="F:nucleoside diphosphate phosphatase activity"/>
    <property type="evidence" value="ECO:0007669"/>
    <property type="project" value="InterPro"/>
</dbReference>
<gene>
    <name evidence="4" type="primary">nudJ</name>
    <name evidence="6" type="ORF">CYJ10_06630</name>
</gene>
<evidence type="ECO:0000256" key="2">
    <source>
        <dbReference type="ARBA" id="ARBA00011245"/>
    </source>
</evidence>
<proteinExistence type="inferred from homology"/>
<evidence type="ECO:0000256" key="4">
    <source>
        <dbReference type="RuleBase" id="RU364043"/>
    </source>
</evidence>
<protein>
    <recommendedName>
        <fullName evidence="3 4">Phosphatase NudJ</fullName>
        <ecNumber evidence="4">3.6.1.-</ecNumber>
    </recommendedName>
</protein>
<dbReference type="Pfam" id="PF00293">
    <property type="entry name" value="NUDIX"/>
    <property type="match status" value="1"/>
</dbReference>
<dbReference type="STRING" id="82633.GCA_000974605_04744"/>
<dbReference type="PROSITE" id="PS51462">
    <property type="entry name" value="NUDIX"/>
    <property type="match status" value="1"/>
</dbReference>
<name>A0A2N5CGL5_9BURK</name>
<dbReference type="InterPro" id="IPR015797">
    <property type="entry name" value="NUDIX_hydrolase-like_dom_sf"/>
</dbReference>
<dbReference type="EC" id="3.6.1.-" evidence="4"/>
<dbReference type="OrthoDB" id="8594221at2"/>
<accession>A0A2N5CGL5</accession>
<keyword evidence="4 6" id="KW-0378">Hydrolase</keyword>
<dbReference type="InterPro" id="IPR000086">
    <property type="entry name" value="NUDIX_hydrolase_dom"/>
</dbReference>
<organism evidence="6 7">
    <name type="scientific">Cupriavidus pauculus</name>
    <dbReference type="NCBI Taxonomy" id="82633"/>
    <lineage>
        <taxon>Bacteria</taxon>
        <taxon>Pseudomonadati</taxon>
        <taxon>Pseudomonadota</taxon>
        <taxon>Betaproteobacteria</taxon>
        <taxon>Burkholderiales</taxon>
        <taxon>Burkholderiaceae</taxon>
        <taxon>Cupriavidus</taxon>
    </lineage>
</organism>
<comment type="similarity">
    <text evidence="1 4">Belongs to the Nudix hydrolase family. NudJ subfamily.</text>
</comment>
<dbReference type="SUPFAM" id="SSF55811">
    <property type="entry name" value="Nudix"/>
    <property type="match status" value="1"/>
</dbReference>
<sequence length="188" mass="19957">MCIMSREWIASVTVAAVIERGGRFLLVEEETADGLRLNQPAGHLEPGESLIRAVVRETLEETAHTFEPRALLGCYMSRGRSSRDGGDTTYIRFGFTGDLGSLDAGRQLDTGIVRTVWMTAEELRACADRHRSPLVMACVDDYLAGKRFALDLLHTHPTAIAGATDAAVAAVTGQASGAAPGPTSGAAL</sequence>
<evidence type="ECO:0000313" key="7">
    <source>
        <dbReference type="Proteomes" id="UP000234341"/>
    </source>
</evidence>
<keyword evidence="4" id="KW-0460">Magnesium</keyword>
<dbReference type="PANTHER" id="PTHR43222">
    <property type="entry name" value="NUDIX HYDROLASE 23"/>
    <property type="match status" value="1"/>
</dbReference>
<dbReference type="Proteomes" id="UP000234341">
    <property type="component" value="Unassembled WGS sequence"/>
</dbReference>
<evidence type="ECO:0000313" key="6">
    <source>
        <dbReference type="EMBL" id="PLQ01354.1"/>
    </source>
</evidence>
<comment type="caution">
    <text evidence="6">The sequence shown here is derived from an EMBL/GenBank/DDBJ whole genome shotgun (WGS) entry which is preliminary data.</text>
</comment>
<feature type="domain" description="Nudix hydrolase" evidence="5">
    <location>
        <begin position="7"/>
        <end position="140"/>
    </location>
</feature>
<comment type="subunit">
    <text evidence="2 4">Monomer.</text>
</comment>
<reference evidence="6 7" key="1">
    <citation type="submission" date="2017-12" db="EMBL/GenBank/DDBJ databases">
        <title>Genome sequence of the active heterotrophic nitrifier-denitrifier, Cupriavidus pauculus UM1.</title>
        <authorList>
            <person name="Putonti C."/>
            <person name="Castignetti D."/>
        </authorList>
    </citation>
    <scope>NUCLEOTIDE SEQUENCE [LARGE SCALE GENOMIC DNA]</scope>
    <source>
        <strain evidence="6 7">UM1</strain>
    </source>
</reference>
<comment type="cofactor">
    <cofactor evidence="4">
        <name>Mg(2+)</name>
        <dbReference type="ChEBI" id="CHEBI:18420"/>
    </cofactor>
</comment>
<evidence type="ECO:0000259" key="5">
    <source>
        <dbReference type="PROSITE" id="PS51462"/>
    </source>
</evidence>
<dbReference type="GO" id="GO:0004787">
    <property type="term" value="F:thiamine diphosphate phosphatase activity"/>
    <property type="evidence" value="ECO:0007669"/>
    <property type="project" value="InterPro"/>
</dbReference>
<dbReference type="CDD" id="cd03675">
    <property type="entry name" value="NUDIX_Hydrolase"/>
    <property type="match status" value="1"/>
</dbReference>
<dbReference type="Gene3D" id="3.90.79.10">
    <property type="entry name" value="Nucleoside Triphosphate Pyrophosphohydrolase"/>
    <property type="match status" value="1"/>
</dbReference>
<evidence type="ECO:0000256" key="3">
    <source>
        <dbReference type="ARBA" id="ARBA00015552"/>
    </source>
</evidence>
<dbReference type="InterPro" id="IPR033713">
    <property type="entry name" value="NudJ"/>
</dbReference>
<dbReference type="PANTHER" id="PTHR43222:SF11">
    <property type="entry name" value="PHOSPHATASE NUDJ"/>
    <property type="match status" value="1"/>
</dbReference>
<dbReference type="EMBL" id="PJRP01000002">
    <property type="protein sequence ID" value="PLQ01354.1"/>
    <property type="molecule type" value="Genomic_DNA"/>
</dbReference>
<evidence type="ECO:0000256" key="1">
    <source>
        <dbReference type="ARBA" id="ARBA00007608"/>
    </source>
</evidence>